<evidence type="ECO:0000256" key="6">
    <source>
        <dbReference type="SAM" id="Phobius"/>
    </source>
</evidence>
<dbReference type="Gene3D" id="3.60.20.10">
    <property type="entry name" value="Glutamine Phosphoribosylpyrophosphate, subunit 1, domain 1"/>
    <property type="match status" value="1"/>
</dbReference>
<dbReference type="InterPro" id="IPR014395">
    <property type="entry name" value="Pen/GL7ACA/AHL_acylase"/>
</dbReference>
<feature type="binding site" evidence="5">
    <location>
        <position position="391"/>
    </location>
    <ligand>
        <name>Ca(2+)</name>
        <dbReference type="ChEBI" id="CHEBI:29108"/>
    </ligand>
</feature>
<accession>A0A6A9UUK4</accession>
<feature type="transmembrane region" description="Helical" evidence="6">
    <location>
        <begin position="32"/>
        <end position="53"/>
    </location>
</feature>
<dbReference type="Gene3D" id="2.30.120.10">
    <property type="match status" value="1"/>
</dbReference>
<dbReference type="GO" id="GO:0017000">
    <property type="term" value="P:antibiotic biosynthetic process"/>
    <property type="evidence" value="ECO:0007669"/>
    <property type="project" value="InterPro"/>
</dbReference>
<dbReference type="InterPro" id="IPR023343">
    <property type="entry name" value="Penicillin_amidase_dom1"/>
</dbReference>
<dbReference type="InterPro" id="IPR043147">
    <property type="entry name" value="Penicillin_amidase_A-knob"/>
</dbReference>
<comment type="similarity">
    <text evidence="1">Belongs to the peptidase S45 family.</text>
</comment>
<keyword evidence="6" id="KW-1133">Transmembrane helix</keyword>
<dbReference type="GO" id="GO:0046872">
    <property type="term" value="F:metal ion binding"/>
    <property type="evidence" value="ECO:0007669"/>
    <property type="project" value="UniProtKB-KW"/>
</dbReference>
<dbReference type="Gene3D" id="1.10.439.10">
    <property type="entry name" value="Penicillin Amidohydrolase, domain 1"/>
    <property type="match status" value="1"/>
</dbReference>
<dbReference type="EMBL" id="WPCU01000007">
    <property type="protein sequence ID" value="MVA76606.1"/>
    <property type="molecule type" value="Genomic_DNA"/>
</dbReference>
<evidence type="ECO:0000256" key="5">
    <source>
        <dbReference type="PIRSR" id="PIRSR001227-2"/>
    </source>
</evidence>
<gene>
    <name evidence="7" type="ORF">GC722_11310</name>
</gene>
<name>A0A6A9UUK4_9ACTN</name>
<evidence type="ECO:0000256" key="1">
    <source>
        <dbReference type="ARBA" id="ARBA00006586"/>
    </source>
</evidence>
<feature type="binding site" evidence="5">
    <location>
        <position position="394"/>
    </location>
    <ligand>
        <name>Ca(2+)</name>
        <dbReference type="ChEBI" id="CHEBI:29108"/>
    </ligand>
</feature>
<evidence type="ECO:0000256" key="4">
    <source>
        <dbReference type="PIRSR" id="PIRSR001227-1"/>
    </source>
</evidence>
<reference evidence="7 8" key="1">
    <citation type="submission" date="2019-12" db="EMBL/GenBank/DDBJ databases">
        <title>Auraticoccus cholistani sp. nov., an actinomycete isolated from soil of Cholistan desert.</title>
        <authorList>
            <person name="Cheema M.T."/>
        </authorList>
    </citation>
    <scope>NUCLEOTIDE SEQUENCE [LARGE SCALE GENOMIC DNA]</scope>
    <source>
        <strain evidence="7 8">F435</strain>
    </source>
</reference>
<dbReference type="InterPro" id="IPR043146">
    <property type="entry name" value="Penicillin_amidase_N_B-knob"/>
</dbReference>
<protein>
    <submittedName>
        <fullName evidence="7">Penicillin acylase family protein</fullName>
    </submittedName>
</protein>
<dbReference type="CDD" id="cd03747">
    <property type="entry name" value="Ntn_PGA_like"/>
    <property type="match status" value="1"/>
</dbReference>
<keyword evidence="5" id="KW-0106">Calcium</keyword>
<keyword evidence="2" id="KW-0378">Hydrolase</keyword>
<keyword evidence="3" id="KW-0865">Zymogen</keyword>
<evidence type="ECO:0000313" key="8">
    <source>
        <dbReference type="Proteomes" id="UP000435304"/>
    </source>
</evidence>
<proteinExistence type="inferred from homology"/>
<organism evidence="7 8">
    <name type="scientific">Auraticoccus cholistanensis</name>
    <dbReference type="NCBI Taxonomy" id="2656650"/>
    <lineage>
        <taxon>Bacteria</taxon>
        <taxon>Bacillati</taxon>
        <taxon>Actinomycetota</taxon>
        <taxon>Actinomycetes</taxon>
        <taxon>Propionibacteriales</taxon>
        <taxon>Propionibacteriaceae</taxon>
        <taxon>Auraticoccus</taxon>
    </lineage>
</organism>
<dbReference type="PANTHER" id="PTHR34218">
    <property type="entry name" value="PEPTIDASE S45 PENICILLIN AMIDASE"/>
    <property type="match status" value="1"/>
</dbReference>
<dbReference type="InterPro" id="IPR002692">
    <property type="entry name" value="S45"/>
</dbReference>
<dbReference type="PANTHER" id="PTHR34218:SF4">
    <property type="entry name" value="ACYL-HOMOSERINE LACTONE ACYLASE QUIP"/>
    <property type="match status" value="1"/>
</dbReference>
<comment type="caution">
    <text evidence="7">The sequence shown here is derived from an EMBL/GenBank/DDBJ whole genome shotgun (WGS) entry which is preliminary data.</text>
</comment>
<dbReference type="SUPFAM" id="SSF56235">
    <property type="entry name" value="N-terminal nucleophile aminohydrolases (Ntn hydrolases)"/>
    <property type="match status" value="1"/>
</dbReference>
<dbReference type="GO" id="GO:0016811">
    <property type="term" value="F:hydrolase activity, acting on carbon-nitrogen (but not peptide) bonds, in linear amides"/>
    <property type="evidence" value="ECO:0007669"/>
    <property type="project" value="InterPro"/>
</dbReference>
<evidence type="ECO:0000256" key="2">
    <source>
        <dbReference type="ARBA" id="ARBA00022801"/>
    </source>
</evidence>
<feature type="active site" description="Nucleophile" evidence="4">
    <location>
        <position position="313"/>
    </location>
</feature>
<keyword evidence="6" id="KW-0472">Membrane</keyword>
<keyword evidence="8" id="KW-1185">Reference proteome</keyword>
<keyword evidence="5" id="KW-0479">Metal-binding</keyword>
<dbReference type="Proteomes" id="UP000435304">
    <property type="component" value="Unassembled WGS sequence"/>
</dbReference>
<evidence type="ECO:0000256" key="3">
    <source>
        <dbReference type="ARBA" id="ARBA00023145"/>
    </source>
</evidence>
<dbReference type="InterPro" id="IPR029055">
    <property type="entry name" value="Ntn_hydrolases_N"/>
</dbReference>
<comment type="cofactor">
    <cofactor evidence="5">
        <name>Ca(2+)</name>
        <dbReference type="ChEBI" id="CHEBI:29108"/>
    </cofactor>
    <text evidence="5">Binds 1 Ca(2+) ion per dimer.</text>
</comment>
<sequence length="888" mass="95507">MIPPPGSPSGRCRAPSGQASSRVSGVSRALRIALFGVFVGVLLLAALSSFAAVRIRAPFPQTEGRLDLPGLGAEVEVVRDAAGVPHLYGDTVEDLYTAQGYVQAQDRFFEMDVRRHITAGRLSELFGESQLATDAAVRTLGWRRVAEQELGMLSAGTRRALQAHAAGVNAYLASRSPEELSLEYTVLGLQGPLPAPEPWTPADSVSWLKAMAWDLSDARTQELERARLVELVGAERAAELYPRPDLDELRPVLPAGGVRDGRFDDAATAGDARSAAALPQLPAGALDVLGQAAAAEAAVPQLLGDADLAGTGSNAWVLSGEHTDSGAPLLSNDPHLAIGIPSVFTQVGLHCRQVGPGCPLDVSGFSFAGVPGVVIGHNQSIAWGFTTPYLDTEDYVLERVRADGTVYREGGWQPLQTRTELIRVRGESEPRQITVRSTRLGPVVSDVDEQVAAMAAQAGPASGEPTPGAEQQPEQWAAVLQSTALTPGPSMDALLAINRAQDFEQFREATRDLVAPSQNIVYADTAGTIGYQLPGAVPLRDGRDGRTPALGWRDDAAWTGTIPFEQLPWSQDPAEGFVVSANQAVVDEEDYPHRLHTDPSQGWRSQQLRDRLAELTADGGTVSTDEAEELFYDTRVRYADALVPAMVEAPVLEPWVADGQRVLAEWDLRADPGSAGAAWFSVAVREVLRLTFSDELPEELWPGGGDRWMAVLAELVADPDNPWWDDVTTPDVVEQRDDVLAEANLAARKQITALISRDPAGWEWGKLHRLELTHQTLGTSGVGVVERLFNREGPGLGGTTGTVEATSWDARERDFTPLNGPAMRMLVDLGQLDASRWVNQTGVSGHAFAEHYEDQSRLWARDEMMPFVHGAEAVHAAGVDTLVLAPVQ</sequence>
<keyword evidence="6" id="KW-0812">Transmembrane</keyword>
<dbReference type="Gene3D" id="1.10.1400.10">
    <property type="match status" value="1"/>
</dbReference>
<dbReference type="Pfam" id="PF01804">
    <property type="entry name" value="Penicil_amidase"/>
    <property type="match status" value="1"/>
</dbReference>
<evidence type="ECO:0000313" key="7">
    <source>
        <dbReference type="EMBL" id="MVA76606.1"/>
    </source>
</evidence>
<feature type="binding site" evidence="5">
    <location>
        <position position="222"/>
    </location>
    <ligand>
        <name>Ca(2+)</name>
        <dbReference type="ChEBI" id="CHEBI:29108"/>
    </ligand>
</feature>
<dbReference type="PIRSF" id="PIRSF001227">
    <property type="entry name" value="Pen_acylase"/>
    <property type="match status" value="1"/>
</dbReference>
<dbReference type="AlphaFoldDB" id="A0A6A9UUK4"/>